<dbReference type="EMBL" id="JACOGI010000002">
    <property type="protein sequence ID" value="MBC3516827.1"/>
    <property type="molecule type" value="Genomic_DNA"/>
</dbReference>
<dbReference type="AlphaFoldDB" id="A0A8J6LZG4"/>
<protein>
    <submittedName>
        <fullName evidence="3">Carbohydrate-binding domain-containing protein</fullName>
    </submittedName>
</protein>
<accession>A0A8J6LZG4</accession>
<evidence type="ECO:0000313" key="3">
    <source>
        <dbReference type="EMBL" id="MBC3516827.1"/>
    </source>
</evidence>
<dbReference type="Pfam" id="PF14262">
    <property type="entry name" value="Cthe_2159"/>
    <property type="match status" value="1"/>
</dbReference>
<keyword evidence="4" id="KW-1185">Reference proteome</keyword>
<keyword evidence="2" id="KW-0732">Signal</keyword>
<dbReference type="Proteomes" id="UP000597668">
    <property type="component" value="Unassembled WGS sequence"/>
</dbReference>
<evidence type="ECO:0000256" key="2">
    <source>
        <dbReference type="SAM" id="SignalP"/>
    </source>
</evidence>
<feature type="compositionally biased region" description="Gly residues" evidence="1">
    <location>
        <begin position="319"/>
        <end position="328"/>
    </location>
</feature>
<comment type="caution">
    <text evidence="3">The sequence shown here is derived from an EMBL/GenBank/DDBJ whole genome shotgun (WGS) entry which is preliminary data.</text>
</comment>
<name>A0A8J6LZG4_9FIRM</name>
<organism evidence="3 4">
    <name type="scientific">Neobittarella massiliensis</name>
    <name type="common">ex Bilen et al. 2018</name>
    <dbReference type="NCBI Taxonomy" id="2041842"/>
    <lineage>
        <taxon>Bacteria</taxon>
        <taxon>Bacillati</taxon>
        <taxon>Bacillota</taxon>
        <taxon>Clostridia</taxon>
        <taxon>Eubacteriales</taxon>
        <taxon>Oscillospiraceae</taxon>
        <taxon>Neobittarella (ex Bilen et al. 2018)</taxon>
    </lineage>
</organism>
<dbReference type="PROSITE" id="PS51257">
    <property type="entry name" value="PROKAR_LIPOPROTEIN"/>
    <property type="match status" value="1"/>
</dbReference>
<evidence type="ECO:0000256" key="1">
    <source>
        <dbReference type="SAM" id="MobiDB-lite"/>
    </source>
</evidence>
<feature type="signal peptide" evidence="2">
    <location>
        <begin position="1"/>
        <end position="21"/>
    </location>
</feature>
<sequence>MKVIRTGKKYLALCLAGLLLAGCSGRQQSTASTGTATQSEDAPSVAQVLTADGHATINAVALSAGKYSDEKLDASWSNDSSTIVLSDSGSTVSGSGATVSGSTITITKAGTYLLSGAISDGQIIVEVSGSEAVKLVLDGVSISCASSAPLYIKDGDTILTLAPGSQNTVIDARPSESQDDPDAAIFAKDDLTVNGSGSLTVQAAAQHGVKCKDALKVVGGTVDITAAGNGAVGKDSVSIKDGSLTITAGGDGIKATNTEDATRGYVMIDGGDICIRADGDGIQAETLLRVNGGTLDLTTGSGSANAPQNQNVPDAELPWGGGGGGPGGQRPLAAGSQVTAQAVATTDDDSTNTSTSTKGLKCYVDLVLAGGTGTIDAYDDGVHSDSSITVTGGSYTIATGDDGMHADRTLTVEGGAIDITRSYEGLEAFDILLSGGDIQILASDDGINAAGDAGQDEQSDSAQNPETGLGRGGFEQSQGASLTISGGTLYVNASGDGLDANGSITMTGGTVTVQGPTSGGDGALDFDDSFDLSGGTLLALGSSGMAQQPDQSSSQPFITGTASISAGAQLTLTDAAGNALLSVTAEKSYQWYCLSTPGLQAGQSYTLTAGGSGKTVSP</sequence>
<feature type="region of interest" description="Disordered" evidence="1">
    <location>
        <begin position="299"/>
        <end position="333"/>
    </location>
</feature>
<dbReference type="RefSeq" id="WP_186488381.1">
    <property type="nucleotide sequence ID" value="NZ_JACOGI010000002.1"/>
</dbReference>
<reference evidence="3" key="1">
    <citation type="submission" date="2020-08" db="EMBL/GenBank/DDBJ databases">
        <authorList>
            <person name="Liu C."/>
            <person name="Sun Q."/>
        </authorList>
    </citation>
    <scope>NUCLEOTIDE SEQUENCE</scope>
    <source>
        <strain evidence="3">NSJ-65</strain>
    </source>
</reference>
<evidence type="ECO:0000313" key="4">
    <source>
        <dbReference type="Proteomes" id="UP000597668"/>
    </source>
</evidence>
<proteinExistence type="predicted"/>
<feature type="chain" id="PRO_5039467128" evidence="2">
    <location>
        <begin position="22"/>
        <end position="618"/>
    </location>
</feature>
<gene>
    <name evidence="3" type="ORF">H8K20_10515</name>
</gene>
<feature type="region of interest" description="Disordered" evidence="1">
    <location>
        <begin position="449"/>
        <end position="477"/>
    </location>
</feature>
<dbReference type="InterPro" id="IPR025584">
    <property type="entry name" value="Cthe_2159"/>
</dbReference>